<reference evidence="3 4" key="1">
    <citation type="submission" date="2016-10" db="EMBL/GenBank/DDBJ databases">
        <authorList>
            <person name="de Groot N.N."/>
        </authorList>
    </citation>
    <scope>NUCLEOTIDE SEQUENCE [LARGE SCALE GENOMIC DNA]</scope>
    <source>
        <strain evidence="3 4">DSM 21019</strain>
    </source>
</reference>
<dbReference type="STRING" id="400055.SAMN04490243_1947"/>
<dbReference type="InterPro" id="IPR025404">
    <property type="entry name" value="DUF4130"/>
</dbReference>
<name>A0A1I6H002_9FLAO</name>
<accession>A0A1I6H002</accession>
<feature type="domain" description="DUF4130" evidence="2">
    <location>
        <begin position="94"/>
        <end position="201"/>
    </location>
</feature>
<proteinExistence type="predicted"/>
<dbReference type="Proteomes" id="UP000199534">
    <property type="component" value="Unassembled WGS sequence"/>
</dbReference>
<evidence type="ECO:0000313" key="4">
    <source>
        <dbReference type="Proteomes" id="UP000199534"/>
    </source>
</evidence>
<dbReference type="EMBL" id="FOYQ01000002">
    <property type="protein sequence ID" value="SFR47611.1"/>
    <property type="molecule type" value="Genomic_DNA"/>
</dbReference>
<keyword evidence="4" id="KW-1185">Reference proteome</keyword>
<keyword evidence="1" id="KW-0175">Coiled coil</keyword>
<gene>
    <name evidence="3" type="ORF">SAMN04490243_1947</name>
</gene>
<sequence length="226" mass="26293">MSPASNPAVQPPVRYLFEGGFQSYLATVSDIIGNNSFPFSIEQAPRERQENLFGQDYSEAGERQQAERFWIALSRKGLHIPRLIYFAFLSEQQESAQIIAEYLCLLFGHTEATTRTRKELQLSINRWARAVEEEKLQCENRAVFLRKENRIPICYLKPKYNVLPLLTRHFRNQFGNLNWGVFDQGRAYGIQVREGQLSYWNNSNNILELEVWKNESNQNSGIRKAV</sequence>
<evidence type="ECO:0000313" key="3">
    <source>
        <dbReference type="EMBL" id="SFR47611.1"/>
    </source>
</evidence>
<organism evidence="3 4">
    <name type="scientific">Robiginitalea myxolifaciens</name>
    <dbReference type="NCBI Taxonomy" id="400055"/>
    <lineage>
        <taxon>Bacteria</taxon>
        <taxon>Pseudomonadati</taxon>
        <taxon>Bacteroidota</taxon>
        <taxon>Flavobacteriia</taxon>
        <taxon>Flavobacteriales</taxon>
        <taxon>Flavobacteriaceae</taxon>
        <taxon>Robiginitalea</taxon>
    </lineage>
</organism>
<dbReference type="Pfam" id="PF13566">
    <property type="entry name" value="DUF4130"/>
    <property type="match status" value="1"/>
</dbReference>
<dbReference type="RefSeq" id="WP_092982408.1">
    <property type="nucleotide sequence ID" value="NZ_FOYQ01000002.1"/>
</dbReference>
<evidence type="ECO:0000259" key="2">
    <source>
        <dbReference type="Pfam" id="PF13566"/>
    </source>
</evidence>
<feature type="coiled-coil region" evidence="1">
    <location>
        <begin position="117"/>
        <end position="148"/>
    </location>
</feature>
<protein>
    <submittedName>
        <fullName evidence="3">Probable DNA metabolism protein</fullName>
    </submittedName>
</protein>
<dbReference type="AlphaFoldDB" id="A0A1I6H002"/>
<dbReference type="OrthoDB" id="5290748at2"/>
<evidence type="ECO:0000256" key="1">
    <source>
        <dbReference type="SAM" id="Coils"/>
    </source>
</evidence>